<reference evidence="2 3" key="1">
    <citation type="submission" date="2014-02" db="EMBL/GenBank/DDBJ databases">
        <title>Transposable element dynamics among asymbiotic and ectomycorrhizal Amanita fungi.</title>
        <authorList>
            <consortium name="DOE Joint Genome Institute"/>
            <person name="Hess J."/>
            <person name="Skrede I."/>
            <person name="Wolfe B."/>
            <person name="LaButti K."/>
            <person name="Ohm R.A."/>
            <person name="Grigoriev I.V."/>
            <person name="Pringle A."/>
        </authorList>
    </citation>
    <scope>NUCLEOTIDE SEQUENCE [LARGE SCALE GENOMIC DNA]</scope>
    <source>
        <strain evidence="2 3">SKay4041</strain>
    </source>
</reference>
<keyword evidence="3" id="KW-1185">Reference proteome</keyword>
<feature type="signal peptide" evidence="1">
    <location>
        <begin position="1"/>
        <end position="24"/>
    </location>
</feature>
<accession>A0A2A9NSD5</accession>
<dbReference type="AlphaFoldDB" id="A0A2A9NSD5"/>
<dbReference type="EMBL" id="KZ301991">
    <property type="protein sequence ID" value="PFH51187.1"/>
    <property type="molecule type" value="Genomic_DNA"/>
</dbReference>
<organism evidence="2 3">
    <name type="scientific">Amanita thiersii Skay4041</name>
    <dbReference type="NCBI Taxonomy" id="703135"/>
    <lineage>
        <taxon>Eukaryota</taxon>
        <taxon>Fungi</taxon>
        <taxon>Dikarya</taxon>
        <taxon>Basidiomycota</taxon>
        <taxon>Agaricomycotina</taxon>
        <taxon>Agaricomycetes</taxon>
        <taxon>Agaricomycetidae</taxon>
        <taxon>Agaricales</taxon>
        <taxon>Pluteineae</taxon>
        <taxon>Amanitaceae</taxon>
        <taxon>Amanita</taxon>
    </lineage>
</organism>
<evidence type="ECO:0000313" key="3">
    <source>
        <dbReference type="Proteomes" id="UP000242287"/>
    </source>
</evidence>
<feature type="chain" id="PRO_5013106420" evidence="1">
    <location>
        <begin position="25"/>
        <end position="62"/>
    </location>
</feature>
<sequence>MAGYIKFFGVFAMSLCVLMDAAGAAPTHMHRHPLPLPALRPHGQLKEVMRFSFGAAGTVIHY</sequence>
<proteinExistence type="predicted"/>
<keyword evidence="1" id="KW-0732">Signal</keyword>
<evidence type="ECO:0000256" key="1">
    <source>
        <dbReference type="SAM" id="SignalP"/>
    </source>
</evidence>
<evidence type="ECO:0000313" key="2">
    <source>
        <dbReference type="EMBL" id="PFH51187.1"/>
    </source>
</evidence>
<protein>
    <submittedName>
        <fullName evidence="2">Uncharacterized protein</fullName>
    </submittedName>
</protein>
<gene>
    <name evidence="2" type="ORF">AMATHDRAFT_59715</name>
</gene>
<name>A0A2A9NSD5_9AGAR</name>
<dbReference type="Proteomes" id="UP000242287">
    <property type="component" value="Unassembled WGS sequence"/>
</dbReference>